<organism evidence="2 3">
    <name type="scientific">Photobacterium leiognathi subsp. mandapamensis</name>
    <name type="common">Photobacterium mandapamensis</name>
    <dbReference type="NCBI Taxonomy" id="48408"/>
    <lineage>
        <taxon>Bacteria</taxon>
        <taxon>Pseudomonadati</taxon>
        <taxon>Pseudomonadota</taxon>
        <taxon>Gammaproteobacteria</taxon>
        <taxon>Vibrionales</taxon>
        <taxon>Vibrionaceae</taxon>
        <taxon>Photobacterium</taxon>
    </lineage>
</organism>
<protein>
    <submittedName>
        <fullName evidence="2">ABC transporter substrate-binding protein</fullName>
    </submittedName>
</protein>
<feature type="chain" id="PRO_5015760038" evidence="1">
    <location>
        <begin position="27"/>
        <end position="294"/>
    </location>
</feature>
<sequence>MRKSQTLIVGACLTASVLLPSTMANAKDILTATPVTYMLASELTKDTGITTGYLPPKRYGISRLPNWFATKGSEVACAASHSATAVVSLGAIWHQDPLFQHAREGNIKVVEIDASQAISPRAQGVATLRLNDGSTSMYAWLNPNNLTVMSSIVSRDLQRLWPEKAPQIKQNQQDLMADVRQLINRQQKALMEANVDAVVLLSSELEDFASGNQLFVVDRLTKPELEWNDEDKARLVKLLEEDPSVTLLTTKALSQSMKKLVTEQTKVIVIDSIDRWGRAGINSEKPLQRWEVNI</sequence>
<dbReference type="RefSeq" id="WP_107185954.1">
    <property type="nucleotide sequence ID" value="NZ_CP131574.1"/>
</dbReference>
<feature type="signal peptide" evidence="1">
    <location>
        <begin position="1"/>
        <end position="26"/>
    </location>
</feature>
<dbReference type="SUPFAM" id="SSF53807">
    <property type="entry name" value="Helical backbone' metal receptor"/>
    <property type="match status" value="1"/>
</dbReference>
<dbReference type="EMBL" id="PYNS01000027">
    <property type="protein sequence ID" value="PSV08704.1"/>
    <property type="molecule type" value="Genomic_DNA"/>
</dbReference>
<gene>
    <name evidence="2" type="ORF">C0W93_18170</name>
</gene>
<proteinExistence type="predicted"/>
<evidence type="ECO:0000256" key="1">
    <source>
        <dbReference type="SAM" id="SignalP"/>
    </source>
</evidence>
<accession>A0A2T3KR23</accession>
<dbReference type="GO" id="GO:0046872">
    <property type="term" value="F:metal ion binding"/>
    <property type="evidence" value="ECO:0007669"/>
    <property type="project" value="InterPro"/>
</dbReference>
<evidence type="ECO:0000313" key="2">
    <source>
        <dbReference type="EMBL" id="PSV08704.1"/>
    </source>
</evidence>
<reference evidence="2 3" key="1">
    <citation type="submission" date="2018-03" db="EMBL/GenBank/DDBJ databases">
        <title>Whole genome sequencing of Histamine producing bacteria.</title>
        <authorList>
            <person name="Butler K."/>
        </authorList>
    </citation>
    <scope>NUCLEOTIDE SEQUENCE [LARGE SCALE GENOMIC DNA]</scope>
    <source>
        <strain evidence="2 3">Res.4.1</strain>
    </source>
</reference>
<dbReference type="Proteomes" id="UP000240530">
    <property type="component" value="Unassembled WGS sequence"/>
</dbReference>
<dbReference type="InterPro" id="IPR006127">
    <property type="entry name" value="ZnuA-like"/>
</dbReference>
<dbReference type="Pfam" id="PF01297">
    <property type="entry name" value="ZnuA"/>
    <property type="match status" value="1"/>
</dbReference>
<name>A0A2T3KR23_PHOLD</name>
<dbReference type="AlphaFoldDB" id="A0A2T3KR23"/>
<comment type="caution">
    <text evidence="2">The sequence shown here is derived from an EMBL/GenBank/DDBJ whole genome shotgun (WGS) entry which is preliminary data.</text>
</comment>
<dbReference type="GO" id="GO:0030001">
    <property type="term" value="P:metal ion transport"/>
    <property type="evidence" value="ECO:0007669"/>
    <property type="project" value="InterPro"/>
</dbReference>
<keyword evidence="1" id="KW-0732">Signal</keyword>
<evidence type="ECO:0000313" key="3">
    <source>
        <dbReference type="Proteomes" id="UP000240530"/>
    </source>
</evidence>
<dbReference type="Gene3D" id="3.40.50.1980">
    <property type="entry name" value="Nitrogenase molybdenum iron protein domain"/>
    <property type="match status" value="1"/>
</dbReference>